<gene>
    <name evidence="1" type="ORF">TELCIR_07757</name>
</gene>
<sequence>MDVEMRAPLKRPLSFSDDSVEWDSIRDEIPAEVGWNSMKIKAEIDDDSVVNANGLPVDWIPYGYVRGRRSKKQRLENVAPVPVKRASTNTADKLENESERDVANQILLSISKYCGSFVFESSDNDTYAHLVPFPSTCANTKMGPKDDWQLDKFDCKLEALLAKSPSSKVRSISFPPWKGPKRRERKFEVTNVKREANLEDMAIEDGVFSWATFADLVKPQFAAMEPQARCAAAKQFSTIFLIDLSSTS</sequence>
<proteinExistence type="predicted"/>
<dbReference type="Proteomes" id="UP000230423">
    <property type="component" value="Unassembled WGS sequence"/>
</dbReference>
<dbReference type="EMBL" id="KZ346287">
    <property type="protein sequence ID" value="PIO70391.1"/>
    <property type="molecule type" value="Genomic_DNA"/>
</dbReference>
<evidence type="ECO:0000313" key="2">
    <source>
        <dbReference type="Proteomes" id="UP000230423"/>
    </source>
</evidence>
<dbReference type="AlphaFoldDB" id="A0A2G9UJG1"/>
<reference evidence="1 2" key="1">
    <citation type="submission" date="2015-09" db="EMBL/GenBank/DDBJ databases">
        <title>Draft genome of the parasitic nematode Teladorsagia circumcincta isolate WARC Sus (inbred).</title>
        <authorList>
            <person name="Mitreva M."/>
        </authorList>
    </citation>
    <scope>NUCLEOTIDE SEQUENCE [LARGE SCALE GENOMIC DNA]</scope>
    <source>
        <strain evidence="1 2">S</strain>
    </source>
</reference>
<protein>
    <submittedName>
        <fullName evidence="1">Uncharacterized protein</fullName>
    </submittedName>
</protein>
<dbReference type="OrthoDB" id="5837993at2759"/>
<evidence type="ECO:0000313" key="1">
    <source>
        <dbReference type="EMBL" id="PIO70391.1"/>
    </source>
</evidence>
<name>A0A2G9UJG1_TELCI</name>
<accession>A0A2G9UJG1</accession>
<keyword evidence="2" id="KW-1185">Reference proteome</keyword>
<organism evidence="1 2">
    <name type="scientific">Teladorsagia circumcincta</name>
    <name type="common">Brown stomach worm</name>
    <name type="synonym">Ostertagia circumcincta</name>
    <dbReference type="NCBI Taxonomy" id="45464"/>
    <lineage>
        <taxon>Eukaryota</taxon>
        <taxon>Metazoa</taxon>
        <taxon>Ecdysozoa</taxon>
        <taxon>Nematoda</taxon>
        <taxon>Chromadorea</taxon>
        <taxon>Rhabditida</taxon>
        <taxon>Rhabditina</taxon>
        <taxon>Rhabditomorpha</taxon>
        <taxon>Strongyloidea</taxon>
        <taxon>Trichostrongylidae</taxon>
        <taxon>Teladorsagia</taxon>
    </lineage>
</organism>